<dbReference type="GO" id="GO:0000398">
    <property type="term" value="P:mRNA splicing, via spliceosome"/>
    <property type="evidence" value="ECO:0007669"/>
    <property type="project" value="UniProtKB-UniRule"/>
</dbReference>
<keyword evidence="6 7" id="KW-0539">Nucleus</keyword>
<organism evidence="9">
    <name type="scientific">Ornithodoros turicata</name>
    <dbReference type="NCBI Taxonomy" id="34597"/>
    <lineage>
        <taxon>Eukaryota</taxon>
        <taxon>Metazoa</taxon>
        <taxon>Ecdysozoa</taxon>
        <taxon>Arthropoda</taxon>
        <taxon>Chelicerata</taxon>
        <taxon>Arachnida</taxon>
        <taxon>Acari</taxon>
        <taxon>Parasitiformes</taxon>
        <taxon>Ixodida</taxon>
        <taxon>Ixodoidea</taxon>
        <taxon>Argasidae</taxon>
        <taxon>Ornithodorinae</taxon>
        <taxon>Ornithodoros</taxon>
    </lineage>
</organism>
<protein>
    <recommendedName>
        <fullName evidence="7">Pre-mRNA-splicing factor 38</fullName>
    </recommendedName>
</protein>
<feature type="compositionally biased region" description="Basic and acidic residues" evidence="8">
    <location>
        <begin position="321"/>
        <end position="338"/>
    </location>
</feature>
<dbReference type="Pfam" id="PF03371">
    <property type="entry name" value="PRP38"/>
    <property type="match status" value="1"/>
</dbReference>
<dbReference type="InterPro" id="IPR005037">
    <property type="entry name" value="PRP38"/>
</dbReference>
<sequence length="338" mass="39234">MAPVGPADKKNNNLPVWGNEKTMNLNNLILTNILSSPYFKVNLYKLKTYHEVVDEIYYNVQHLEPWEKGSRKTSGQTGMCGGVRGVGAGGIVSTAFCILYKLFTLKLTRKQVNGLMTHCDSPYIRALGFMYLRFTQPPGDLIDWYEPYFDDEEELDVKAGGGQTMTIGEMLRHFLTKLEWFSTLFPRIPVPIQKEIEQRMLAHPPKRMVATEDVQEVEAGGDVAATADEHGGSRRNRSPAARDSNGTRDVHEDVDREHSRHRERRRSRSRDRHSGHSQHSRSREDRAHRSDAHRGGRDGDRYHEKRHRRSSSERRHRSRDRSRDRNPRRDRSPRDRRR</sequence>
<dbReference type="GO" id="GO:0005681">
    <property type="term" value="C:spliceosomal complex"/>
    <property type="evidence" value="ECO:0007669"/>
    <property type="project" value="UniProtKB-KW"/>
</dbReference>
<dbReference type="PANTHER" id="PTHR23142">
    <property type="entry name" value="PRE-MRNA-SPLICING FACTOR 38A-RELATED"/>
    <property type="match status" value="1"/>
</dbReference>
<evidence type="ECO:0000256" key="4">
    <source>
        <dbReference type="ARBA" id="ARBA00022728"/>
    </source>
</evidence>
<evidence type="ECO:0000256" key="7">
    <source>
        <dbReference type="RuleBase" id="RU367025"/>
    </source>
</evidence>
<evidence type="ECO:0000256" key="6">
    <source>
        <dbReference type="ARBA" id="ARBA00023242"/>
    </source>
</evidence>
<evidence type="ECO:0000256" key="3">
    <source>
        <dbReference type="ARBA" id="ARBA00022664"/>
    </source>
</evidence>
<comment type="subcellular location">
    <subcellularLocation>
        <location evidence="1 7">Nucleus</location>
    </subcellularLocation>
</comment>
<accession>A0A2R5LCL1</accession>
<evidence type="ECO:0000256" key="2">
    <source>
        <dbReference type="ARBA" id="ARBA00006164"/>
    </source>
</evidence>
<keyword evidence="4 7" id="KW-0747">Spliceosome</keyword>
<dbReference type="EMBL" id="GGLE01003137">
    <property type="protein sequence ID" value="MBY07263.1"/>
    <property type="molecule type" value="Transcribed_RNA"/>
</dbReference>
<evidence type="ECO:0000256" key="5">
    <source>
        <dbReference type="ARBA" id="ARBA00023187"/>
    </source>
</evidence>
<evidence type="ECO:0000256" key="1">
    <source>
        <dbReference type="ARBA" id="ARBA00004123"/>
    </source>
</evidence>
<evidence type="ECO:0000256" key="8">
    <source>
        <dbReference type="SAM" id="MobiDB-lite"/>
    </source>
</evidence>
<feature type="compositionally biased region" description="Basic and acidic residues" evidence="8">
    <location>
        <begin position="245"/>
        <end position="260"/>
    </location>
</feature>
<feature type="compositionally biased region" description="Basic residues" evidence="8">
    <location>
        <begin position="261"/>
        <end position="280"/>
    </location>
</feature>
<proteinExistence type="inferred from homology"/>
<evidence type="ECO:0000313" key="9">
    <source>
        <dbReference type="EMBL" id="MBY07263.1"/>
    </source>
</evidence>
<keyword evidence="5 7" id="KW-0508">mRNA splicing</keyword>
<dbReference type="AlphaFoldDB" id="A0A2R5LCL1"/>
<keyword evidence="3 7" id="KW-0507">mRNA processing</keyword>
<reference evidence="9" key="1">
    <citation type="submission" date="2018-03" db="EMBL/GenBank/DDBJ databases">
        <title>The relapsing fever spirochete Borrelia turicatae persists in the highly oxidative environment of its soft-bodied tick vector.</title>
        <authorList>
            <person name="Bourret T.J."/>
            <person name="Boyle W.K."/>
            <person name="Valenzuela J.G."/>
            <person name="Oliveira F."/>
            <person name="Lopez J.E."/>
        </authorList>
    </citation>
    <scope>NUCLEOTIDE SEQUENCE</scope>
    <source>
        <strain evidence="9">Kansas strain/isolate</strain>
        <tissue evidence="9">Salivary glands</tissue>
    </source>
</reference>
<feature type="compositionally biased region" description="Basic residues" evidence="8">
    <location>
        <begin position="304"/>
        <end position="320"/>
    </location>
</feature>
<name>A0A2R5LCL1_9ACAR</name>
<feature type="compositionally biased region" description="Basic and acidic residues" evidence="8">
    <location>
        <begin position="281"/>
        <end position="303"/>
    </location>
</feature>
<comment type="similarity">
    <text evidence="2 7">Belongs to the PRP38 family.</text>
</comment>
<feature type="region of interest" description="Disordered" evidence="8">
    <location>
        <begin position="224"/>
        <end position="338"/>
    </location>
</feature>
<comment type="function">
    <text evidence="7">Required for pre-mRNA splicing.</text>
</comment>